<name>A0A834ILG0_RHYFE</name>
<reference evidence="2" key="1">
    <citation type="submission" date="2020-08" db="EMBL/GenBank/DDBJ databases">
        <title>Genome sequencing and assembly of the red palm weevil Rhynchophorus ferrugineus.</title>
        <authorList>
            <person name="Dias G.B."/>
            <person name="Bergman C.M."/>
            <person name="Manee M."/>
        </authorList>
    </citation>
    <scope>NUCLEOTIDE SEQUENCE</scope>
    <source>
        <strain evidence="2">AA-2017</strain>
        <tissue evidence="2">Whole larva</tissue>
    </source>
</reference>
<dbReference type="EMBL" id="JAACXV010000129">
    <property type="protein sequence ID" value="KAF7283194.1"/>
    <property type="molecule type" value="Genomic_DNA"/>
</dbReference>
<feature type="compositionally biased region" description="Basic and acidic residues" evidence="1">
    <location>
        <begin position="33"/>
        <end position="45"/>
    </location>
</feature>
<feature type="region of interest" description="Disordered" evidence="1">
    <location>
        <begin position="9"/>
        <end position="45"/>
    </location>
</feature>
<gene>
    <name evidence="2" type="ORF">GWI33_001195</name>
</gene>
<protein>
    <submittedName>
        <fullName evidence="2">Uncharacterized protein</fullName>
    </submittedName>
</protein>
<dbReference type="AlphaFoldDB" id="A0A834ILG0"/>
<proteinExistence type="predicted"/>
<dbReference type="Proteomes" id="UP000625711">
    <property type="component" value="Unassembled WGS sequence"/>
</dbReference>
<evidence type="ECO:0000313" key="2">
    <source>
        <dbReference type="EMBL" id="KAF7283194.1"/>
    </source>
</evidence>
<organism evidence="2 3">
    <name type="scientific">Rhynchophorus ferrugineus</name>
    <name type="common">Red palm weevil</name>
    <name type="synonym">Curculio ferrugineus</name>
    <dbReference type="NCBI Taxonomy" id="354439"/>
    <lineage>
        <taxon>Eukaryota</taxon>
        <taxon>Metazoa</taxon>
        <taxon>Ecdysozoa</taxon>
        <taxon>Arthropoda</taxon>
        <taxon>Hexapoda</taxon>
        <taxon>Insecta</taxon>
        <taxon>Pterygota</taxon>
        <taxon>Neoptera</taxon>
        <taxon>Endopterygota</taxon>
        <taxon>Coleoptera</taxon>
        <taxon>Polyphaga</taxon>
        <taxon>Cucujiformia</taxon>
        <taxon>Curculionidae</taxon>
        <taxon>Dryophthorinae</taxon>
        <taxon>Rhynchophorus</taxon>
    </lineage>
</organism>
<accession>A0A834ILG0</accession>
<evidence type="ECO:0000256" key="1">
    <source>
        <dbReference type="SAM" id="MobiDB-lite"/>
    </source>
</evidence>
<keyword evidence="3" id="KW-1185">Reference proteome</keyword>
<comment type="caution">
    <text evidence="2">The sequence shown here is derived from an EMBL/GenBank/DDBJ whole genome shotgun (WGS) entry which is preliminary data.</text>
</comment>
<evidence type="ECO:0000313" key="3">
    <source>
        <dbReference type="Proteomes" id="UP000625711"/>
    </source>
</evidence>
<sequence>MRAIRALRRSSLTGESHARQRVASAAHNVTQSKSEKRNGRERVACRDVLEESTATTVDAGRLSAATDDVPGLLRVVYPWPTCVWLWLRLDSRQAGPSRRFFNYLLGSSWREKGGGQDLKSMSSKIIYVSESSLDIFIAVL</sequence>